<organism evidence="2">
    <name type="scientific">viral metagenome</name>
    <dbReference type="NCBI Taxonomy" id="1070528"/>
    <lineage>
        <taxon>unclassified sequences</taxon>
        <taxon>metagenomes</taxon>
        <taxon>organismal metagenomes</taxon>
    </lineage>
</organism>
<dbReference type="EMBL" id="MN738983">
    <property type="protein sequence ID" value="QHT34025.1"/>
    <property type="molecule type" value="Genomic_DNA"/>
</dbReference>
<dbReference type="PANTHER" id="PTHR43404:SF2">
    <property type="entry name" value="LIPOPOLYSACCHARIDE CHOLINEPHOSPHOTRANSFERASE LICD"/>
    <property type="match status" value="1"/>
</dbReference>
<protein>
    <recommendedName>
        <fullName evidence="1">LicD/FKTN/FKRP nucleotidyltransferase domain-containing protein</fullName>
    </recommendedName>
</protein>
<dbReference type="PANTHER" id="PTHR43404">
    <property type="entry name" value="LIPOPOLYSACCHARIDE CHOLINEPHOSPHOTRANSFERASE LICD"/>
    <property type="match status" value="1"/>
</dbReference>
<dbReference type="AlphaFoldDB" id="A0A6C0F467"/>
<evidence type="ECO:0000313" key="2">
    <source>
        <dbReference type="EMBL" id="QHT34025.1"/>
    </source>
</evidence>
<dbReference type="GO" id="GO:0009100">
    <property type="term" value="P:glycoprotein metabolic process"/>
    <property type="evidence" value="ECO:0007669"/>
    <property type="project" value="UniProtKB-ARBA"/>
</dbReference>
<sequence length="235" mass="28044">MDTVCTPQKQYIYNKYFNDDLGFGKFKHLAVDLLQKTINILDEFKIEYMLISGTLLGYARHNDFIPWDDDIDLLVDPSVIDKLPDILKKYNNTDDNTTEFSFLNIDNHLLKICFKDSKHIISENGIAENLINKNDKYTWPFIDLFIFNYRHDKNCLGFFKKTWDIKYFFPVKKVKFLNIENVSIPNNHNYFLKYNYGFNYMDRLISSSWNHKNEKDNANYGELTMNEYIIIKSKI</sequence>
<name>A0A6C0F467_9ZZZZ</name>
<dbReference type="InterPro" id="IPR007074">
    <property type="entry name" value="LicD/FKTN/FKRP_NTP_transf"/>
</dbReference>
<dbReference type="Pfam" id="PF04991">
    <property type="entry name" value="LicD"/>
    <property type="match status" value="1"/>
</dbReference>
<reference evidence="2" key="1">
    <citation type="journal article" date="2020" name="Nature">
        <title>Giant virus diversity and host interactions through global metagenomics.</title>
        <authorList>
            <person name="Schulz F."/>
            <person name="Roux S."/>
            <person name="Paez-Espino D."/>
            <person name="Jungbluth S."/>
            <person name="Walsh D.A."/>
            <person name="Denef V.J."/>
            <person name="McMahon K.D."/>
            <person name="Konstantinidis K.T."/>
            <person name="Eloe-Fadrosh E.A."/>
            <person name="Kyrpides N.C."/>
            <person name="Woyke T."/>
        </authorList>
    </citation>
    <scope>NUCLEOTIDE SEQUENCE</scope>
    <source>
        <strain evidence="2">GVMAG-M-3300009161-52</strain>
    </source>
</reference>
<proteinExistence type="predicted"/>
<accession>A0A6C0F467</accession>
<dbReference type="InterPro" id="IPR052942">
    <property type="entry name" value="LPS_cholinephosphotransferase"/>
</dbReference>
<evidence type="ECO:0000259" key="1">
    <source>
        <dbReference type="Pfam" id="PF04991"/>
    </source>
</evidence>
<feature type="domain" description="LicD/FKTN/FKRP nucleotidyltransferase" evidence="1">
    <location>
        <begin position="45"/>
        <end position="154"/>
    </location>
</feature>